<keyword evidence="2" id="KW-1133">Transmembrane helix</keyword>
<dbReference type="OrthoDB" id="3695060at2"/>
<feature type="transmembrane region" description="Helical" evidence="2">
    <location>
        <begin position="18"/>
        <end position="37"/>
    </location>
</feature>
<gene>
    <name evidence="3" type="ORF">SAMN04489712_105143</name>
</gene>
<dbReference type="AlphaFoldDB" id="A0A1H6A286"/>
<feature type="region of interest" description="Disordered" evidence="1">
    <location>
        <begin position="95"/>
        <end position="123"/>
    </location>
</feature>
<dbReference type="EMBL" id="FNVO01000005">
    <property type="protein sequence ID" value="SEG42520.1"/>
    <property type="molecule type" value="Genomic_DNA"/>
</dbReference>
<reference evidence="4" key="1">
    <citation type="submission" date="2016-10" db="EMBL/GenBank/DDBJ databases">
        <authorList>
            <person name="Varghese N."/>
            <person name="Submissions S."/>
        </authorList>
    </citation>
    <scope>NUCLEOTIDE SEQUENCE [LARGE SCALE GENOMIC DNA]</scope>
    <source>
        <strain evidence="4">DSM 43163</strain>
    </source>
</reference>
<evidence type="ECO:0000256" key="1">
    <source>
        <dbReference type="SAM" id="MobiDB-lite"/>
    </source>
</evidence>
<evidence type="ECO:0000313" key="3">
    <source>
        <dbReference type="EMBL" id="SEG42520.1"/>
    </source>
</evidence>
<name>A0A1H6A286_9ACTN</name>
<accession>A0A1H6A286</accession>
<protein>
    <submittedName>
        <fullName evidence="3">Uncharacterized protein</fullName>
    </submittedName>
</protein>
<evidence type="ECO:0000313" key="4">
    <source>
        <dbReference type="Proteomes" id="UP000236723"/>
    </source>
</evidence>
<keyword evidence="2" id="KW-0472">Membrane</keyword>
<feature type="transmembrane region" description="Helical" evidence="2">
    <location>
        <begin position="255"/>
        <end position="277"/>
    </location>
</feature>
<evidence type="ECO:0000256" key="2">
    <source>
        <dbReference type="SAM" id="Phobius"/>
    </source>
</evidence>
<keyword evidence="4" id="KW-1185">Reference proteome</keyword>
<organism evidence="3 4">
    <name type="scientific">Thermomonospora echinospora</name>
    <dbReference type="NCBI Taxonomy" id="1992"/>
    <lineage>
        <taxon>Bacteria</taxon>
        <taxon>Bacillati</taxon>
        <taxon>Actinomycetota</taxon>
        <taxon>Actinomycetes</taxon>
        <taxon>Streptosporangiales</taxon>
        <taxon>Thermomonosporaceae</taxon>
        <taxon>Thermomonospora</taxon>
    </lineage>
</organism>
<dbReference type="Proteomes" id="UP000236723">
    <property type="component" value="Unassembled WGS sequence"/>
</dbReference>
<sequence length="283" mass="29546">MSGSGKRGKTADTVGRQIVIWSIVLGVIGLIVVLVVADNNDDEVGFSGGGLFGSEGAGRLVERLNAAAGAQQICYGWEIDSDLPGMTDYITPVTPSAPALRTPAPGATPLPTPAPGTPQSETEQRLRDTLAAEPGVDVGSNLGTGVDPRERPQECPRWVVFTADYYYDITEEEWTSVTQGIETNLPLQLSPSDLRQAGITEVDLLGDQANARLADAVGALPMIVAEKGAAPPVPQIDVQAPPAGDKISPPGMARYVWMGIGGVLVAGGLVWIVIAAVRSRRSA</sequence>
<proteinExistence type="predicted"/>
<dbReference type="RefSeq" id="WP_103938137.1">
    <property type="nucleotide sequence ID" value="NZ_FNVO01000005.1"/>
</dbReference>
<keyword evidence="2" id="KW-0812">Transmembrane</keyword>
<feature type="compositionally biased region" description="Pro residues" evidence="1">
    <location>
        <begin position="106"/>
        <end position="116"/>
    </location>
</feature>